<feature type="transmembrane region" description="Helical" evidence="2">
    <location>
        <begin position="21"/>
        <end position="39"/>
    </location>
</feature>
<dbReference type="EMBL" id="CP059567">
    <property type="protein sequence ID" value="QMT40903.1"/>
    <property type="molecule type" value="Genomic_DNA"/>
</dbReference>
<dbReference type="AlphaFoldDB" id="A0A7D7N6K5"/>
<dbReference type="KEGG" id="nsg:H3L94_02290"/>
<accession>A0A7D7N6K5</accession>
<dbReference type="RefSeq" id="WP_182122494.1">
    <property type="nucleotide sequence ID" value="NZ_CP059567.1"/>
</dbReference>
<sequence>MTDNTPPKPAKKRGLFGKVMFGLLLLTAIVVAVLVFLAWQALSHPGTPAGGAASDPNNGSVEIWQPNGAVSASQVYVPVTGNLPPAASEAAVESTEADTTPTRNERAETAPAETPVTATPAAEVPLQPVNTQSAETEIKPVNTPPTRQQQRPAPRRQQGNPENPVDNLF</sequence>
<reference evidence="3 4" key="1">
    <citation type="submission" date="2020-07" db="EMBL/GenBank/DDBJ databases">
        <title>Genomic diversity of species in the Neisseriaceae family.</title>
        <authorList>
            <person name="Vincent A.T."/>
            <person name="Bernet E."/>
            <person name="Veyrier F.J."/>
        </authorList>
    </citation>
    <scope>NUCLEOTIDE SEQUENCE [LARGE SCALE GENOMIC DNA]</scope>
    <source>
        <strain evidence="3 4">DSM 22244</strain>
    </source>
</reference>
<evidence type="ECO:0000313" key="4">
    <source>
        <dbReference type="Proteomes" id="UP000514752"/>
    </source>
</evidence>
<feature type="region of interest" description="Disordered" evidence="1">
    <location>
        <begin position="81"/>
        <end position="169"/>
    </location>
</feature>
<evidence type="ECO:0000313" key="3">
    <source>
        <dbReference type="EMBL" id="QMT40903.1"/>
    </source>
</evidence>
<keyword evidence="2" id="KW-1133">Transmembrane helix</keyword>
<feature type="compositionally biased region" description="Low complexity" evidence="1">
    <location>
        <begin position="144"/>
        <end position="158"/>
    </location>
</feature>
<name>A0A7D7N6K5_9NEIS</name>
<gene>
    <name evidence="3" type="ORF">H3L94_02290</name>
</gene>
<keyword evidence="2" id="KW-0812">Transmembrane</keyword>
<keyword evidence="2" id="KW-0472">Membrane</keyword>
<proteinExistence type="predicted"/>
<feature type="compositionally biased region" description="Low complexity" evidence="1">
    <location>
        <begin position="109"/>
        <end position="125"/>
    </location>
</feature>
<dbReference type="Proteomes" id="UP000514752">
    <property type="component" value="Chromosome"/>
</dbReference>
<evidence type="ECO:0000256" key="1">
    <source>
        <dbReference type="SAM" id="MobiDB-lite"/>
    </source>
</evidence>
<organism evidence="3 4">
    <name type="scientific">Neisseria shayeganii</name>
    <dbReference type="NCBI Taxonomy" id="607712"/>
    <lineage>
        <taxon>Bacteria</taxon>
        <taxon>Pseudomonadati</taxon>
        <taxon>Pseudomonadota</taxon>
        <taxon>Betaproteobacteria</taxon>
        <taxon>Neisseriales</taxon>
        <taxon>Neisseriaceae</taxon>
        <taxon>Neisseria</taxon>
    </lineage>
</organism>
<feature type="compositionally biased region" description="Low complexity" evidence="1">
    <location>
        <begin position="86"/>
        <end position="100"/>
    </location>
</feature>
<evidence type="ECO:0000256" key="2">
    <source>
        <dbReference type="SAM" id="Phobius"/>
    </source>
</evidence>
<protein>
    <submittedName>
        <fullName evidence="3">Uncharacterized protein</fullName>
    </submittedName>
</protein>